<reference evidence="3" key="2">
    <citation type="submission" date="2018-10" db="EMBL/GenBank/DDBJ databases">
        <authorList>
            <person name="Vincent A.T."/>
            <person name="Schiettekatte O."/>
            <person name="Bourhy P."/>
            <person name="Veyrier F.J."/>
            <person name="Picardeau M."/>
        </authorList>
    </citation>
    <scope>NUCLEOTIDE SEQUENCE</scope>
    <source>
        <strain evidence="3">201702407</strain>
    </source>
</reference>
<evidence type="ECO:0000313" key="2">
    <source>
        <dbReference type="EMBL" id="RHX83738.1"/>
    </source>
</evidence>
<comment type="caution">
    <text evidence="2">The sequence shown here is derived from an EMBL/GenBank/DDBJ whole genome shotgun (WGS) entry which is preliminary data.</text>
</comment>
<dbReference type="EMBL" id="RQGT01000009">
    <property type="protein sequence ID" value="TGM21852.1"/>
    <property type="molecule type" value="Genomic_DNA"/>
</dbReference>
<evidence type="ECO:0000256" key="1">
    <source>
        <dbReference type="SAM" id="Phobius"/>
    </source>
</evidence>
<evidence type="ECO:0008006" key="6">
    <source>
        <dbReference type="Google" id="ProtNLM"/>
    </source>
</evidence>
<dbReference type="Proteomes" id="UP000297422">
    <property type="component" value="Unassembled WGS sequence"/>
</dbReference>
<evidence type="ECO:0000313" key="4">
    <source>
        <dbReference type="Proteomes" id="UP000266669"/>
    </source>
</evidence>
<evidence type="ECO:0000313" key="5">
    <source>
        <dbReference type="Proteomes" id="UP000297422"/>
    </source>
</evidence>
<keyword evidence="1" id="KW-0812">Transmembrane</keyword>
<keyword evidence="1" id="KW-0472">Membrane</keyword>
<feature type="transmembrane region" description="Helical" evidence="1">
    <location>
        <begin position="67"/>
        <end position="87"/>
    </location>
</feature>
<dbReference type="EMBL" id="QHCS01000007">
    <property type="protein sequence ID" value="RHX83738.1"/>
    <property type="molecule type" value="Genomic_DNA"/>
</dbReference>
<reference evidence="3" key="3">
    <citation type="journal article" date="2019" name="PLoS Negl. Trop. Dis.">
        <title>Revisiting the worldwide diversity of Leptospira species in the environment.</title>
        <authorList>
            <person name="Vincent A.T."/>
            <person name="Schiettekatte O."/>
            <person name="Bourhy P."/>
            <person name="Veyrier F.J."/>
            <person name="Picardeau M."/>
        </authorList>
    </citation>
    <scope>NUCLEOTIDE SEQUENCE</scope>
    <source>
        <strain evidence="3">201702407</strain>
    </source>
</reference>
<organism evidence="2 4">
    <name type="scientific">Leptospira stimsonii</name>
    <dbReference type="NCBI Taxonomy" id="2202203"/>
    <lineage>
        <taxon>Bacteria</taxon>
        <taxon>Pseudomonadati</taxon>
        <taxon>Spirochaetota</taxon>
        <taxon>Spirochaetia</taxon>
        <taxon>Leptospirales</taxon>
        <taxon>Leptospiraceae</taxon>
        <taxon>Leptospira</taxon>
    </lineage>
</organism>
<accession>A0A4R9L9X3</accession>
<name>A0A4R9L9X3_9LEPT</name>
<protein>
    <recommendedName>
        <fullName evidence="6">Iron dicitrate transport regulator FecR</fullName>
    </recommendedName>
</protein>
<sequence>MKEDSMQKLPHFLDPNISKEDLAELLKDPKMQREYFELIRIKTLLGSLDPKNFPISQRQTVIPWKRAGAFLLAVASFLIVFSLFLFYQKREESYKVIGNLKASHGNCEQSPSSDHWIGYQTKENSYCDLLLEGMGTFSIRIFPNTRMIVETSPDNLKVSILEGSILFSSVYKKEGITVEANSPHIRSILLGTSLFVSASLEKERIFLLEGSIQVGALGVTDDSKSTLIKSGTLAETTNWIETAKPEEIQIQVNPISAKEESILLTQFDSMRRIRENQGFTDYQAGDLKSIETVHESEKWSNRPYVQIKSTNGLMQEGYLIEIGDFYSIQTVDSGLIRLPKTSISEISTLRK</sequence>
<keyword evidence="1" id="KW-1133">Transmembrane helix</keyword>
<dbReference type="NCBIfam" id="NF047528">
    <property type="entry name" value="LIMLP_03685_anti-sigma"/>
    <property type="match status" value="1"/>
</dbReference>
<evidence type="ECO:0000313" key="3">
    <source>
        <dbReference type="EMBL" id="TGM21852.1"/>
    </source>
</evidence>
<dbReference type="Proteomes" id="UP000266669">
    <property type="component" value="Unassembled WGS sequence"/>
</dbReference>
<reference evidence="2" key="4">
    <citation type="journal article" date="2020" name="Int. J. Syst. Evol. Microbiol.">
        <title>Leptospira yasudae sp. nov. and Leptospira stimsonii sp. nov., two new species of the pathogenic group isolated from environmental sources.</title>
        <authorList>
            <person name="Casanovas-Massana A."/>
            <person name="Hamond C."/>
            <person name="Santos L.A."/>
            <person name="de Oliveira D."/>
            <person name="Hacker K.P."/>
            <person name="Balassiano I."/>
            <person name="Costa F."/>
            <person name="Medeiros M.A."/>
            <person name="Reis M.G."/>
            <person name="Ko A.I."/>
            <person name="Wunder E.A."/>
        </authorList>
    </citation>
    <scope>NUCLEOTIDE SEQUENCE</scope>
    <source>
        <strain evidence="2">AMB6-RJ</strain>
    </source>
</reference>
<dbReference type="AlphaFoldDB" id="A0A4R9L9X3"/>
<keyword evidence="5" id="KW-1185">Reference proteome</keyword>
<reference evidence="4" key="1">
    <citation type="submission" date="2018-05" db="EMBL/GenBank/DDBJ databases">
        <title>Leptospira yasudae sp. nov. and Leptospira stimsonii sp. nov., two pathogenic species of the genus Leptospira isolated from environmental sources.</title>
        <authorList>
            <person name="Casanovas-Massana A."/>
            <person name="Hamond C."/>
            <person name="Santos L.A."/>
            <person name="Hacker K.P."/>
            <person name="Balassiano I."/>
            <person name="Medeiros M.A."/>
            <person name="Reis M.G."/>
            <person name="Ko A.I."/>
            <person name="Wunder E.A."/>
        </authorList>
    </citation>
    <scope>NUCLEOTIDE SEQUENCE [LARGE SCALE GENOMIC DNA]</scope>
    <source>
        <strain evidence="4">AMB6-RJ</strain>
    </source>
</reference>
<dbReference type="RefSeq" id="WP_118983511.1">
    <property type="nucleotide sequence ID" value="NZ_QHCS01000007.1"/>
</dbReference>
<gene>
    <name evidence="2" type="ORF">DLM78_19790</name>
    <name evidence="3" type="ORF">EHQ90_01580</name>
</gene>
<proteinExistence type="predicted"/>